<dbReference type="Gene3D" id="3.40.50.1820">
    <property type="entry name" value="alpha/beta hydrolase"/>
    <property type="match status" value="1"/>
</dbReference>
<comment type="caution">
    <text evidence="2">The sequence shown here is derived from an EMBL/GenBank/DDBJ whole genome shotgun (WGS) entry which is preliminary data.</text>
</comment>
<protein>
    <submittedName>
        <fullName evidence="2">Uncharacterized protein</fullName>
    </submittedName>
</protein>
<dbReference type="InterPro" id="IPR029058">
    <property type="entry name" value="AB_hydrolase_fold"/>
</dbReference>
<proteinExistence type="predicted"/>
<keyword evidence="3" id="KW-1185">Reference proteome</keyword>
<accession>A0A9N9UHK7</accession>
<evidence type="ECO:0000313" key="2">
    <source>
        <dbReference type="EMBL" id="CAG9988702.1"/>
    </source>
</evidence>
<sequence>MRFSQSLYSSLFLIPLAVVSGQETGTPRDQETGTYPPVPPATPPPEAVIQTIINGVGDGFLGTQNFDHPLHRPEEVGLQYENVTFTSEDGVTSAAWFFPKEGSDKIIIANHPRWFNRGGIRGYTEEEARAPGSYWAVNFIPDYEILHNAGYNVLAYEYRNHGDSDSTYAHTLGLLESQDMVAALNYVHSREDTKNMKIGLFSKCVGANSNLHAYRLHPEAFEGVKAQVFAQPLTVRVRLSRVLELLGISLDYMPAVDDSLYNATNFRFEDYELVPSASLVQIPTFVYQVHDDFNTLPSDVQSVYDAMPVEDKSLYWITGTDRRWDAYSWFQEHPEQVVAWFDRLL</sequence>
<evidence type="ECO:0000313" key="3">
    <source>
        <dbReference type="Proteomes" id="UP000754883"/>
    </source>
</evidence>
<name>A0A9N9UHK7_9HYPO</name>
<dbReference type="AlphaFoldDB" id="A0A9N9UHK7"/>
<evidence type="ECO:0000256" key="1">
    <source>
        <dbReference type="SAM" id="SignalP"/>
    </source>
</evidence>
<dbReference type="SUPFAM" id="SSF53474">
    <property type="entry name" value="alpha/beta-Hydrolases"/>
    <property type="match status" value="1"/>
</dbReference>
<dbReference type="EMBL" id="CABFNO020001453">
    <property type="protein sequence ID" value="CAG9988702.1"/>
    <property type="molecule type" value="Genomic_DNA"/>
</dbReference>
<dbReference type="OrthoDB" id="2498029at2759"/>
<reference evidence="2" key="1">
    <citation type="submission" date="2021-10" db="EMBL/GenBank/DDBJ databases">
        <authorList>
            <person name="Piombo E."/>
        </authorList>
    </citation>
    <scope>NUCLEOTIDE SEQUENCE</scope>
</reference>
<keyword evidence="1" id="KW-0732">Signal</keyword>
<feature type="signal peptide" evidence="1">
    <location>
        <begin position="1"/>
        <end position="21"/>
    </location>
</feature>
<gene>
    <name evidence="2" type="ORF">CBYS24578_00018404</name>
</gene>
<organism evidence="2 3">
    <name type="scientific">Clonostachys byssicola</name>
    <dbReference type="NCBI Taxonomy" id="160290"/>
    <lineage>
        <taxon>Eukaryota</taxon>
        <taxon>Fungi</taxon>
        <taxon>Dikarya</taxon>
        <taxon>Ascomycota</taxon>
        <taxon>Pezizomycotina</taxon>
        <taxon>Sordariomycetes</taxon>
        <taxon>Hypocreomycetidae</taxon>
        <taxon>Hypocreales</taxon>
        <taxon>Bionectriaceae</taxon>
        <taxon>Clonostachys</taxon>
    </lineage>
</organism>
<dbReference type="Proteomes" id="UP000754883">
    <property type="component" value="Unassembled WGS sequence"/>
</dbReference>
<feature type="chain" id="PRO_5040299694" evidence="1">
    <location>
        <begin position="22"/>
        <end position="345"/>
    </location>
</feature>